<organism evidence="1 2">
    <name type="scientific">Glomus cerebriforme</name>
    <dbReference type="NCBI Taxonomy" id="658196"/>
    <lineage>
        <taxon>Eukaryota</taxon>
        <taxon>Fungi</taxon>
        <taxon>Fungi incertae sedis</taxon>
        <taxon>Mucoromycota</taxon>
        <taxon>Glomeromycotina</taxon>
        <taxon>Glomeromycetes</taxon>
        <taxon>Glomerales</taxon>
        <taxon>Glomeraceae</taxon>
        <taxon>Glomus</taxon>
    </lineage>
</organism>
<comment type="caution">
    <text evidence="1">The sequence shown here is derived from an EMBL/GenBank/DDBJ whole genome shotgun (WGS) entry which is preliminary data.</text>
</comment>
<gene>
    <name evidence="1" type="ORF">C1645_874098</name>
</gene>
<proteinExistence type="predicted"/>
<evidence type="ECO:0000313" key="1">
    <source>
        <dbReference type="EMBL" id="RIA93397.1"/>
    </source>
</evidence>
<reference evidence="1 2" key="1">
    <citation type="submission" date="2018-06" db="EMBL/GenBank/DDBJ databases">
        <title>Comparative genomics reveals the genomic features of Rhizophagus irregularis, R. cerebriforme, R. diaphanum and Gigaspora rosea, and their symbiotic lifestyle signature.</title>
        <authorList>
            <person name="Morin E."/>
            <person name="San Clemente H."/>
            <person name="Chen E.C.H."/>
            <person name="De La Providencia I."/>
            <person name="Hainaut M."/>
            <person name="Kuo A."/>
            <person name="Kohler A."/>
            <person name="Murat C."/>
            <person name="Tang N."/>
            <person name="Roy S."/>
            <person name="Loubradou J."/>
            <person name="Henrissat B."/>
            <person name="Grigoriev I.V."/>
            <person name="Corradi N."/>
            <person name="Roux C."/>
            <person name="Martin F.M."/>
        </authorList>
    </citation>
    <scope>NUCLEOTIDE SEQUENCE [LARGE SCALE GENOMIC DNA]</scope>
    <source>
        <strain evidence="1 2">DAOM 227022</strain>
    </source>
</reference>
<dbReference type="EMBL" id="QKYT01000104">
    <property type="protein sequence ID" value="RIA93397.1"/>
    <property type="molecule type" value="Genomic_DNA"/>
</dbReference>
<dbReference type="AlphaFoldDB" id="A0A397TAW0"/>
<dbReference type="Gene3D" id="3.80.10.10">
    <property type="entry name" value="Ribonuclease Inhibitor"/>
    <property type="match status" value="1"/>
</dbReference>
<protein>
    <submittedName>
        <fullName evidence="1">Uncharacterized protein</fullName>
    </submittedName>
</protein>
<dbReference type="OrthoDB" id="2360999at2759"/>
<accession>A0A397TAW0</accession>
<name>A0A397TAW0_9GLOM</name>
<dbReference type="InterPro" id="IPR032675">
    <property type="entry name" value="LRR_dom_sf"/>
</dbReference>
<dbReference type="SUPFAM" id="SSF52047">
    <property type="entry name" value="RNI-like"/>
    <property type="match status" value="1"/>
</dbReference>
<dbReference type="Proteomes" id="UP000265703">
    <property type="component" value="Unassembled WGS sequence"/>
</dbReference>
<keyword evidence="2" id="KW-1185">Reference proteome</keyword>
<evidence type="ECO:0000313" key="2">
    <source>
        <dbReference type="Proteomes" id="UP000265703"/>
    </source>
</evidence>
<sequence length="538" mass="63769">MTSPYLPDDCIHDILKHLQNNRSTLFNCLLVNRFWCRATVPLLYANPFDNVMINENHYLIILTLILCFNKAEILQLKNQLKQLNQLKYNNNIDKIDIDIKDNYKPLFKYPKYLEKYDCFTVNCIIFEWFRNYLNLSYNHEIVKNFIPSFHQSNLRQCVNIRQFQISLHLFYNKTYNIQVLTSNLTHLNLLSLQDINDDVMAQEFLENVANICLNLRKFEITSILYNNFIKTNETICTIIQNQNNLKAFKIVQCTNLLDKVLVSLELQKHSLVYIEFEHVNFNNIPSKTFKYLCNLYNLKYLKFDNCEKFSSEQCKMLNFASFNLKELIIIHNGRNYNNTILSMIKYLAPSLQRLSLIIGSLTIPIIEYLSIYCPNLNTLEIETTSIFNELLFPYFKNLKVRILILRIINENFINLAINLPISVKEISINFYQSHDSPYFHYSLHNPHSLNFKEFLENCHNCLELINLNQFINLEFLSIILNYIEKSNNNSLKFLGMKKLEKVLNDDESKLLDQIKAKGVEIVDFYNIYKDNTNFDFII</sequence>